<accession>A0AAN8TEM1</accession>
<name>A0AAN8TEM1_SOLBU</name>
<organism evidence="1 2">
    <name type="scientific">Solanum bulbocastanum</name>
    <name type="common">Wild potato</name>
    <dbReference type="NCBI Taxonomy" id="147425"/>
    <lineage>
        <taxon>Eukaryota</taxon>
        <taxon>Viridiplantae</taxon>
        <taxon>Streptophyta</taxon>
        <taxon>Embryophyta</taxon>
        <taxon>Tracheophyta</taxon>
        <taxon>Spermatophyta</taxon>
        <taxon>Magnoliopsida</taxon>
        <taxon>eudicotyledons</taxon>
        <taxon>Gunneridae</taxon>
        <taxon>Pentapetalae</taxon>
        <taxon>asterids</taxon>
        <taxon>lamiids</taxon>
        <taxon>Solanales</taxon>
        <taxon>Solanaceae</taxon>
        <taxon>Solanoideae</taxon>
        <taxon>Solaneae</taxon>
        <taxon>Solanum</taxon>
    </lineage>
</organism>
<evidence type="ECO:0000313" key="2">
    <source>
        <dbReference type="Proteomes" id="UP001371456"/>
    </source>
</evidence>
<dbReference type="Proteomes" id="UP001371456">
    <property type="component" value="Unassembled WGS sequence"/>
</dbReference>
<gene>
    <name evidence="1" type="ORF">RDI58_014965</name>
</gene>
<reference evidence="1 2" key="1">
    <citation type="submission" date="2024-02" db="EMBL/GenBank/DDBJ databases">
        <title>de novo genome assembly of Solanum bulbocastanum strain 11H21.</title>
        <authorList>
            <person name="Hosaka A.J."/>
        </authorList>
    </citation>
    <scope>NUCLEOTIDE SEQUENCE [LARGE SCALE GENOMIC DNA]</scope>
    <source>
        <tissue evidence="1">Young leaves</tissue>
    </source>
</reference>
<comment type="caution">
    <text evidence="1">The sequence shown here is derived from an EMBL/GenBank/DDBJ whole genome shotgun (WGS) entry which is preliminary data.</text>
</comment>
<proteinExistence type="predicted"/>
<sequence length="14" mass="1834">MWFLSMNYSFYVFV</sequence>
<keyword evidence="2" id="KW-1185">Reference proteome</keyword>
<protein>
    <submittedName>
        <fullName evidence="1">Uncharacterized protein</fullName>
    </submittedName>
</protein>
<dbReference type="EMBL" id="JBANQN010000006">
    <property type="protein sequence ID" value="KAK6786440.1"/>
    <property type="molecule type" value="Genomic_DNA"/>
</dbReference>
<evidence type="ECO:0000313" key="1">
    <source>
        <dbReference type="EMBL" id="KAK6786440.1"/>
    </source>
</evidence>